<dbReference type="SMART" id="SM00490">
    <property type="entry name" value="HELICc"/>
    <property type="match status" value="1"/>
</dbReference>
<dbReference type="PANTHER" id="PTHR45626">
    <property type="entry name" value="TRANSCRIPTION TERMINATION FACTOR 2-RELATED"/>
    <property type="match status" value="1"/>
</dbReference>
<keyword evidence="6" id="KW-0378">Hydrolase</keyword>
<keyword evidence="3" id="KW-0479">Metal-binding</keyword>
<evidence type="ECO:0000313" key="17">
    <source>
        <dbReference type="Proteomes" id="UP001590951"/>
    </source>
</evidence>
<dbReference type="InterPro" id="IPR049730">
    <property type="entry name" value="SNF2/RAD54-like_C"/>
</dbReference>
<feature type="domain" description="RING-type" evidence="13">
    <location>
        <begin position="679"/>
        <end position="717"/>
    </location>
</feature>
<evidence type="ECO:0000259" key="13">
    <source>
        <dbReference type="PROSITE" id="PS50089"/>
    </source>
</evidence>
<evidence type="ECO:0000256" key="8">
    <source>
        <dbReference type="ARBA" id="ARBA00022833"/>
    </source>
</evidence>
<dbReference type="Gene3D" id="3.30.70.2330">
    <property type="match status" value="1"/>
</dbReference>
<dbReference type="InterPro" id="IPR014001">
    <property type="entry name" value="Helicase_ATP-bd"/>
</dbReference>
<keyword evidence="17" id="KW-1185">Reference proteome</keyword>
<dbReference type="Gene3D" id="3.30.40.10">
    <property type="entry name" value="Zinc/RING finger domain, C3HC4 (zinc finger)"/>
    <property type="match status" value="1"/>
</dbReference>
<dbReference type="PROSITE" id="PS50089">
    <property type="entry name" value="ZF_RING_2"/>
    <property type="match status" value="1"/>
</dbReference>
<dbReference type="SUPFAM" id="SSF52540">
    <property type="entry name" value="P-loop containing nucleoside triphosphate hydrolases"/>
    <property type="match status" value="2"/>
</dbReference>
<name>A0ABR4BEB3_9LECA</name>
<feature type="compositionally biased region" description="Polar residues" evidence="12">
    <location>
        <begin position="35"/>
        <end position="47"/>
    </location>
</feature>
<evidence type="ECO:0000256" key="10">
    <source>
        <dbReference type="ARBA" id="ARBA00023242"/>
    </source>
</evidence>
<evidence type="ECO:0000313" key="16">
    <source>
        <dbReference type="EMBL" id="KAL2055980.1"/>
    </source>
</evidence>
<dbReference type="SMART" id="SM00487">
    <property type="entry name" value="DEXDc"/>
    <property type="match status" value="1"/>
</dbReference>
<dbReference type="CDD" id="cd18793">
    <property type="entry name" value="SF2_C_SNF"/>
    <property type="match status" value="1"/>
</dbReference>
<dbReference type="Pfam" id="PF08797">
    <property type="entry name" value="HIRAN"/>
    <property type="match status" value="1"/>
</dbReference>
<feature type="domain" description="Helicase C-terminal" evidence="15">
    <location>
        <begin position="750"/>
        <end position="910"/>
    </location>
</feature>
<evidence type="ECO:0000256" key="12">
    <source>
        <dbReference type="SAM" id="MobiDB-lite"/>
    </source>
</evidence>
<dbReference type="SMART" id="SM00184">
    <property type="entry name" value="RING"/>
    <property type="match status" value="1"/>
</dbReference>
<dbReference type="PROSITE" id="PS51194">
    <property type="entry name" value="HELICASE_CTER"/>
    <property type="match status" value="1"/>
</dbReference>
<gene>
    <name evidence="16" type="ORF">ABVK25_003622</name>
</gene>
<evidence type="ECO:0000256" key="5">
    <source>
        <dbReference type="ARBA" id="ARBA00022771"/>
    </source>
</evidence>
<evidence type="ECO:0000256" key="11">
    <source>
        <dbReference type="PROSITE-ProRule" id="PRU00175"/>
    </source>
</evidence>
<feature type="region of interest" description="Disordered" evidence="12">
    <location>
        <begin position="214"/>
        <end position="244"/>
    </location>
</feature>
<dbReference type="EMBL" id="JBHFEH010000009">
    <property type="protein sequence ID" value="KAL2055980.1"/>
    <property type="molecule type" value="Genomic_DNA"/>
</dbReference>
<dbReference type="InterPro" id="IPR038718">
    <property type="entry name" value="SNF2-like_sf"/>
</dbReference>
<keyword evidence="10" id="KW-0539">Nucleus</keyword>
<evidence type="ECO:0000256" key="1">
    <source>
        <dbReference type="ARBA" id="ARBA00004123"/>
    </source>
</evidence>
<evidence type="ECO:0000256" key="4">
    <source>
        <dbReference type="ARBA" id="ARBA00022741"/>
    </source>
</evidence>
<comment type="similarity">
    <text evidence="2">Belongs to the SNF2/RAD54 helicase family.</text>
</comment>
<dbReference type="Pfam" id="PF00271">
    <property type="entry name" value="Helicase_C"/>
    <property type="match status" value="1"/>
</dbReference>
<sequence length="922" mass="102763">MATTAHGKRKYSIIDLTGDDDAPSASRRPPPGDAVTQSQRDSWVEQGNEQDADDVVISSQDGDDTAMASYQLYGVLDTKIVGVRYYTGYASVGEYVVVRREPSNPYDSNAIRVENVQRDQIGHIGRAMASKLAKYMDSGALLVEGSLSGRVGEFDCPISLKLFGTSEPVERANLRSQMKADRLPSEVIDHKEREAKKRKAEELKKIAAANKLKGGKRGTGYQSSQSSQGYAGTLSQGDGNSGQSLEELMETSQRFNPREMGEVTEKFGSGEDFLAQMPMAECPSKLQTQLLPYQRQALAWLLEKENPHLPTAGSDDAVQLWKRSKHNANIFTNIATNFSIKNQEPTLASGGILSDDMGMGKTLEMISLIIADANASSPSKATLIVAPVGVMSNWSGQIAHHVKAEHALRVLTYHGSGKKPMKAKDFGGYDVVITSYGTLATEYYPPGKKDPPPVPRSQGLFSINWRRVILDEGHIIRNPNTKSALAATNLMAQSRWVLTGTPIINNLKDLYSLVRFIGLTGGLERLEIFNSILIRPLNQGDVNASLLLQALMATICLRRKKEMKFVDLKLPELSEYVHRIDFLPHEKEKYEALQAEAKGLLRTYQRGQNKNGKPQDTYRHLLEMLLRLRQVCNHWKLCGERVTSVLSLLESQKFVDLTPENRKALQEMLQVSIESREYCPICLEELHNPVITTCAHVFGNECIERVIETQHRCPMCRAEPLEVDSLVRPAVELGETADQLDIDIDTSSSKVEALLEILKASHKKEGTKTVIFSKWTSFLNIIQTQLDNHGYKYARIDGKMRANQRDASLVALETDPDCTIMLASLAVCSVGLNLVAANQVVLVDSWWAPAIEDQAVDRVHRLGQKKPTTVWRLVMNDSIEDQVLNIQAEKRKLMMTAFQEKTRKRMKEGSTARLGDIERLLR</sequence>
<feature type="compositionally biased region" description="Polar residues" evidence="12">
    <location>
        <begin position="229"/>
        <end position="244"/>
    </location>
</feature>
<dbReference type="PROSITE" id="PS51192">
    <property type="entry name" value="HELICASE_ATP_BIND_1"/>
    <property type="match status" value="1"/>
</dbReference>
<keyword evidence="4" id="KW-0547">Nucleotide-binding</keyword>
<evidence type="ECO:0000256" key="6">
    <source>
        <dbReference type="ARBA" id="ARBA00022801"/>
    </source>
</evidence>
<keyword evidence="9" id="KW-0067">ATP-binding</keyword>
<dbReference type="Proteomes" id="UP001590951">
    <property type="component" value="Unassembled WGS sequence"/>
</dbReference>
<dbReference type="SUPFAM" id="SSF57850">
    <property type="entry name" value="RING/U-box"/>
    <property type="match status" value="1"/>
</dbReference>
<evidence type="ECO:0000259" key="15">
    <source>
        <dbReference type="PROSITE" id="PS51194"/>
    </source>
</evidence>
<dbReference type="InterPro" id="IPR001841">
    <property type="entry name" value="Znf_RING"/>
</dbReference>
<comment type="caution">
    <text evidence="16">The sequence shown here is derived from an EMBL/GenBank/DDBJ whole genome shotgun (WGS) entry which is preliminary data.</text>
</comment>
<evidence type="ECO:0000256" key="3">
    <source>
        <dbReference type="ARBA" id="ARBA00022723"/>
    </source>
</evidence>
<dbReference type="InterPro" id="IPR000330">
    <property type="entry name" value="SNF2_N"/>
</dbReference>
<feature type="compositionally biased region" description="Basic residues" evidence="12">
    <location>
        <begin position="1"/>
        <end position="11"/>
    </location>
</feature>
<keyword evidence="5 11" id="KW-0863">Zinc-finger</keyword>
<dbReference type="PANTHER" id="PTHR45626:SF11">
    <property type="entry name" value="FAMILY HELICASE, PUTATIVE (AFU_ORTHOLOGUE AFUA_5G06590)-RELATED"/>
    <property type="match status" value="1"/>
</dbReference>
<evidence type="ECO:0000256" key="9">
    <source>
        <dbReference type="ARBA" id="ARBA00022840"/>
    </source>
</evidence>
<dbReference type="InterPro" id="IPR014905">
    <property type="entry name" value="HIRAN"/>
</dbReference>
<dbReference type="Gene3D" id="3.40.50.300">
    <property type="entry name" value="P-loop containing nucleotide triphosphate hydrolases"/>
    <property type="match status" value="1"/>
</dbReference>
<dbReference type="InterPro" id="IPR001650">
    <property type="entry name" value="Helicase_C-like"/>
</dbReference>
<protein>
    <submittedName>
        <fullName evidence="16">Uncharacterized protein</fullName>
    </submittedName>
</protein>
<feature type="domain" description="Helicase ATP-binding" evidence="14">
    <location>
        <begin position="342"/>
        <end position="520"/>
    </location>
</feature>
<comment type="subcellular location">
    <subcellularLocation>
        <location evidence="1">Nucleus</location>
    </subcellularLocation>
</comment>
<feature type="region of interest" description="Disordered" evidence="12">
    <location>
        <begin position="1"/>
        <end position="52"/>
    </location>
</feature>
<evidence type="ECO:0000259" key="14">
    <source>
        <dbReference type="PROSITE" id="PS51192"/>
    </source>
</evidence>
<dbReference type="InterPro" id="IPR050628">
    <property type="entry name" value="SNF2_RAD54_helicase_TF"/>
</dbReference>
<dbReference type="Gene3D" id="3.40.50.10810">
    <property type="entry name" value="Tandem AAA-ATPase domain"/>
    <property type="match status" value="1"/>
</dbReference>
<proteinExistence type="inferred from homology"/>
<reference evidence="16 17" key="1">
    <citation type="submission" date="2024-09" db="EMBL/GenBank/DDBJ databases">
        <title>Rethinking Asexuality: The Enigmatic Case of Functional Sexual Genes in Lepraria (Stereocaulaceae).</title>
        <authorList>
            <person name="Doellman M."/>
            <person name="Sun Y."/>
            <person name="Barcenas-Pena A."/>
            <person name="Lumbsch H.T."/>
            <person name="Grewe F."/>
        </authorList>
    </citation>
    <scope>NUCLEOTIDE SEQUENCE [LARGE SCALE GENOMIC DNA]</scope>
    <source>
        <strain evidence="16 17">Grewe 0041</strain>
    </source>
</reference>
<accession>A0ABR4BEB3</accession>
<evidence type="ECO:0000256" key="2">
    <source>
        <dbReference type="ARBA" id="ARBA00007025"/>
    </source>
</evidence>
<dbReference type="SMART" id="SM00910">
    <property type="entry name" value="HIRAN"/>
    <property type="match status" value="1"/>
</dbReference>
<evidence type="ECO:0000256" key="7">
    <source>
        <dbReference type="ARBA" id="ARBA00022806"/>
    </source>
</evidence>
<keyword evidence="7" id="KW-0347">Helicase</keyword>
<dbReference type="InterPro" id="IPR013083">
    <property type="entry name" value="Znf_RING/FYVE/PHD"/>
</dbReference>
<dbReference type="Pfam" id="PF00176">
    <property type="entry name" value="SNF2-rel_dom"/>
    <property type="match status" value="1"/>
</dbReference>
<organism evidence="16 17">
    <name type="scientific">Lepraria finkii</name>
    <dbReference type="NCBI Taxonomy" id="1340010"/>
    <lineage>
        <taxon>Eukaryota</taxon>
        <taxon>Fungi</taxon>
        <taxon>Dikarya</taxon>
        <taxon>Ascomycota</taxon>
        <taxon>Pezizomycotina</taxon>
        <taxon>Lecanoromycetes</taxon>
        <taxon>OSLEUM clade</taxon>
        <taxon>Lecanoromycetidae</taxon>
        <taxon>Lecanorales</taxon>
        <taxon>Lecanorineae</taxon>
        <taxon>Stereocaulaceae</taxon>
        <taxon>Lepraria</taxon>
    </lineage>
</organism>
<dbReference type="Pfam" id="PF13923">
    <property type="entry name" value="zf-C3HC4_2"/>
    <property type="match status" value="1"/>
</dbReference>
<keyword evidence="8" id="KW-0862">Zinc</keyword>
<dbReference type="InterPro" id="IPR027417">
    <property type="entry name" value="P-loop_NTPase"/>
</dbReference>